<keyword evidence="2" id="KW-1185">Reference proteome</keyword>
<protein>
    <recommendedName>
        <fullName evidence="3">DUF1737 domain-containing protein</fullName>
    </recommendedName>
</protein>
<name>A0A6V8IB31_9PROT</name>
<organism evidence="1 2">
    <name type="scientific">Acetobacter persici</name>
    <dbReference type="NCBI Taxonomy" id="1076596"/>
    <lineage>
        <taxon>Bacteria</taxon>
        <taxon>Pseudomonadati</taxon>
        <taxon>Pseudomonadota</taxon>
        <taxon>Alphaproteobacteria</taxon>
        <taxon>Acetobacterales</taxon>
        <taxon>Acetobacteraceae</taxon>
        <taxon>Acetobacter</taxon>
    </lineage>
</organism>
<reference evidence="1 2" key="1">
    <citation type="journal article" date="2020" name="Cell Rep.">
        <title>Local necrotic cells trigger systemic immune activation via gut microbiome dysbiosis in Drosophila.</title>
        <authorList>
            <person name="Kosakamoto H."/>
            <person name="Yamauchi T."/>
            <person name="Akuzawa-Tokita Y."/>
            <person name="Nishimura K."/>
            <person name="Soga T."/>
            <person name="Murakami T."/>
            <person name="Mori H."/>
            <person name="Yamamoto K."/>
            <person name="Miyazaki R."/>
            <person name="Koto A."/>
            <person name="Miura M."/>
            <person name="Obata F."/>
        </authorList>
    </citation>
    <scope>NUCLEOTIDE SEQUENCE [LARGE SCALE GENOMIC DNA]</scope>
    <source>
        <strain evidence="1 2">Ai</strain>
    </source>
</reference>
<comment type="caution">
    <text evidence="1">The sequence shown here is derived from an EMBL/GenBank/DDBJ whole genome shotgun (WGS) entry which is preliminary data.</text>
</comment>
<sequence>MYKILSAHTVPDLVKLVNAEIEKGFLPVGGVCVYHLSDLNPPGQKVAVYQAMIKS</sequence>
<evidence type="ECO:0000313" key="2">
    <source>
        <dbReference type="Proteomes" id="UP000548726"/>
    </source>
</evidence>
<gene>
    <name evidence="1" type="ORF">DmAi_18750</name>
</gene>
<proteinExistence type="predicted"/>
<evidence type="ECO:0000313" key="1">
    <source>
        <dbReference type="EMBL" id="GFE93816.1"/>
    </source>
</evidence>
<evidence type="ECO:0008006" key="3">
    <source>
        <dbReference type="Google" id="ProtNLM"/>
    </source>
</evidence>
<dbReference type="EMBL" id="BLJP01000006">
    <property type="protein sequence ID" value="GFE93816.1"/>
    <property type="molecule type" value="Genomic_DNA"/>
</dbReference>
<dbReference type="Proteomes" id="UP000548726">
    <property type="component" value="Unassembled WGS sequence"/>
</dbReference>
<accession>A0A6V8IB31</accession>
<dbReference type="AlphaFoldDB" id="A0A6V8IB31"/>